<dbReference type="GO" id="GO:0000166">
    <property type="term" value="F:nucleotide binding"/>
    <property type="evidence" value="ECO:0007669"/>
    <property type="project" value="UniProtKB-KW"/>
</dbReference>
<evidence type="ECO:0000313" key="6">
    <source>
        <dbReference type="EMBL" id="KAL1538243.1"/>
    </source>
</evidence>
<dbReference type="Proteomes" id="UP001567538">
    <property type="component" value="Unassembled WGS sequence"/>
</dbReference>
<dbReference type="GO" id="GO:0006952">
    <property type="term" value="P:defense response"/>
    <property type="evidence" value="ECO:0007669"/>
    <property type="project" value="UniProtKB-KW"/>
</dbReference>
<evidence type="ECO:0000256" key="3">
    <source>
        <dbReference type="ARBA" id="ARBA00022821"/>
    </source>
</evidence>
<evidence type="ECO:0000313" key="7">
    <source>
        <dbReference type="Proteomes" id="UP001567538"/>
    </source>
</evidence>
<keyword evidence="1" id="KW-0677">Repeat</keyword>
<keyword evidence="2" id="KW-0547">Nucleotide-binding</keyword>
<protein>
    <submittedName>
        <fullName evidence="6">Disease resistance protein RGA2-like</fullName>
    </submittedName>
</protein>
<dbReference type="InterPro" id="IPR041118">
    <property type="entry name" value="Rx_N"/>
</dbReference>
<proteinExistence type="predicted"/>
<comment type="caution">
    <text evidence="6">The sequence shown here is derived from an EMBL/GenBank/DDBJ whole genome shotgun (WGS) entry which is preliminary data.</text>
</comment>
<dbReference type="EMBL" id="JBEAFC010000010">
    <property type="protein sequence ID" value="KAL1538243.1"/>
    <property type="molecule type" value="Genomic_DNA"/>
</dbReference>
<dbReference type="AlphaFoldDB" id="A0ABD1G2B1"/>
<sequence length="228" mass="25955">MTDAMISTVVERFAAIIEDQIRYEINLVRGVEKELRNLSGKLKTIRNVLDDAEKRGVNDQSVKSWLKKLEVTAYEMDDILDEWNYTLLKHKTEDSKVEASAERKVCCSFIPSSCLCFKKVTTRRDTAKKIENLNATLDQILKEKDNFGFVVSLPASDHMSSHWRIQSTSSIELENIVGVDIERIKNEIVNKLMLKGCEHTQILSIVGNLGWGGLGRRLLPNLFITILD</sequence>
<accession>A0ABD1G2B1</accession>
<keyword evidence="7" id="KW-1185">Reference proteome</keyword>
<evidence type="ECO:0000256" key="1">
    <source>
        <dbReference type="ARBA" id="ARBA00022737"/>
    </source>
</evidence>
<organism evidence="6 7">
    <name type="scientific">Salvia divinorum</name>
    <name type="common">Maria pastora</name>
    <name type="synonym">Diviner's sage</name>
    <dbReference type="NCBI Taxonomy" id="28513"/>
    <lineage>
        <taxon>Eukaryota</taxon>
        <taxon>Viridiplantae</taxon>
        <taxon>Streptophyta</taxon>
        <taxon>Embryophyta</taxon>
        <taxon>Tracheophyta</taxon>
        <taxon>Spermatophyta</taxon>
        <taxon>Magnoliopsida</taxon>
        <taxon>eudicotyledons</taxon>
        <taxon>Gunneridae</taxon>
        <taxon>Pentapetalae</taxon>
        <taxon>asterids</taxon>
        <taxon>lamiids</taxon>
        <taxon>Lamiales</taxon>
        <taxon>Lamiaceae</taxon>
        <taxon>Nepetoideae</taxon>
        <taxon>Mentheae</taxon>
        <taxon>Salviinae</taxon>
        <taxon>Salvia</taxon>
        <taxon>Salvia subgen. Calosphace</taxon>
    </lineage>
</organism>
<evidence type="ECO:0000259" key="5">
    <source>
        <dbReference type="Pfam" id="PF18052"/>
    </source>
</evidence>
<evidence type="ECO:0000256" key="2">
    <source>
        <dbReference type="ARBA" id="ARBA00022741"/>
    </source>
</evidence>
<gene>
    <name evidence="6" type="ORF">AAHA92_27007</name>
</gene>
<name>A0ABD1G2B1_SALDI</name>
<keyword evidence="3" id="KW-0611">Plant defense</keyword>
<keyword evidence="4" id="KW-0175">Coiled coil</keyword>
<dbReference type="Gene3D" id="1.20.5.4130">
    <property type="match status" value="1"/>
</dbReference>
<feature type="domain" description="Disease resistance N-terminal" evidence="5">
    <location>
        <begin position="6"/>
        <end position="97"/>
    </location>
</feature>
<dbReference type="PANTHER" id="PTHR19338">
    <property type="entry name" value="TRANSLOCASE OF INNER MITOCHONDRIAL MEMBRANE 13 HOMOLOG"/>
    <property type="match status" value="1"/>
</dbReference>
<dbReference type="Pfam" id="PF18052">
    <property type="entry name" value="Rx_N"/>
    <property type="match status" value="1"/>
</dbReference>
<reference evidence="6 7" key="1">
    <citation type="submission" date="2024-06" db="EMBL/GenBank/DDBJ databases">
        <title>A chromosome level genome sequence of Diviner's sage (Salvia divinorum).</title>
        <authorList>
            <person name="Ford S.A."/>
            <person name="Ro D.-K."/>
            <person name="Ness R.W."/>
            <person name="Phillips M.A."/>
        </authorList>
    </citation>
    <scope>NUCLEOTIDE SEQUENCE [LARGE SCALE GENOMIC DNA]</scope>
    <source>
        <strain evidence="6">SAF-2024a</strain>
        <tissue evidence="6">Leaf</tissue>
    </source>
</reference>
<evidence type="ECO:0000256" key="4">
    <source>
        <dbReference type="SAM" id="Coils"/>
    </source>
</evidence>
<dbReference type="PANTHER" id="PTHR19338:SF37">
    <property type="entry name" value="DISEASE RESISTANCE PROTEIN RGA4"/>
    <property type="match status" value="1"/>
</dbReference>
<feature type="coiled-coil region" evidence="4">
    <location>
        <begin position="28"/>
        <end position="55"/>
    </location>
</feature>